<dbReference type="SUPFAM" id="SSF51445">
    <property type="entry name" value="(Trans)glycosidases"/>
    <property type="match status" value="1"/>
</dbReference>
<evidence type="ECO:0000256" key="4">
    <source>
        <dbReference type="SAM" id="MobiDB-lite"/>
    </source>
</evidence>
<evidence type="ECO:0000256" key="5">
    <source>
        <dbReference type="SAM" id="SignalP"/>
    </source>
</evidence>
<comment type="subcellular location">
    <subcellularLocation>
        <location evidence="1">Cell envelope</location>
    </subcellularLocation>
</comment>
<feature type="region of interest" description="Disordered" evidence="4">
    <location>
        <begin position="54"/>
        <end position="73"/>
    </location>
</feature>
<keyword evidence="5" id="KW-0732">Signal</keyword>
<dbReference type="STRING" id="104259.A0A0F7VJF6"/>
<dbReference type="Gene3D" id="3.20.20.80">
    <property type="entry name" value="Glycosidases"/>
    <property type="match status" value="1"/>
</dbReference>
<keyword evidence="3" id="KW-0378">Hydrolase</keyword>
<reference evidence="7" key="1">
    <citation type="journal article" date="2015" name="Genome Announc.">
        <title>Draft genome sequence of the fungus Penicillium brasilianum MG11.</title>
        <authorList>
            <person name="Horn F."/>
            <person name="Linde J."/>
            <person name="Mattern D.J."/>
            <person name="Walther G."/>
            <person name="Guthke R."/>
            <person name="Brakhage A.A."/>
            <person name="Valiante V."/>
        </authorList>
    </citation>
    <scope>NUCLEOTIDE SEQUENCE [LARGE SCALE GENOMIC DNA]</scope>
    <source>
        <strain evidence="7">MG11</strain>
    </source>
</reference>
<dbReference type="GO" id="GO:0005576">
    <property type="term" value="C:extracellular region"/>
    <property type="evidence" value="ECO:0007669"/>
    <property type="project" value="TreeGrafter"/>
</dbReference>
<dbReference type="EMBL" id="CDHK01000004">
    <property type="protein sequence ID" value="CEO59922.1"/>
    <property type="molecule type" value="Genomic_DNA"/>
</dbReference>
<evidence type="ECO:0000313" key="7">
    <source>
        <dbReference type="Proteomes" id="UP000042958"/>
    </source>
</evidence>
<dbReference type="GO" id="GO:0009986">
    <property type="term" value="C:cell surface"/>
    <property type="evidence" value="ECO:0007669"/>
    <property type="project" value="TreeGrafter"/>
</dbReference>
<gene>
    <name evidence="6" type="ORF">PMG11_04573</name>
</gene>
<feature type="compositionally biased region" description="Pro residues" evidence="4">
    <location>
        <begin position="118"/>
        <end position="130"/>
    </location>
</feature>
<evidence type="ECO:0000256" key="3">
    <source>
        <dbReference type="ARBA" id="ARBA00022801"/>
    </source>
</evidence>
<comment type="similarity">
    <text evidence="2">Belongs to the glycosyl hydrolase 17 family.</text>
</comment>
<evidence type="ECO:0008006" key="8">
    <source>
        <dbReference type="Google" id="ProtNLM"/>
    </source>
</evidence>
<dbReference type="GO" id="GO:0071555">
    <property type="term" value="P:cell wall organization"/>
    <property type="evidence" value="ECO:0007669"/>
    <property type="project" value="TreeGrafter"/>
</dbReference>
<dbReference type="GO" id="GO:0009277">
    <property type="term" value="C:fungal-type cell wall"/>
    <property type="evidence" value="ECO:0007669"/>
    <property type="project" value="TreeGrafter"/>
</dbReference>
<dbReference type="PANTHER" id="PTHR16631">
    <property type="entry name" value="GLUCAN 1,3-BETA-GLUCOSIDASE"/>
    <property type="match status" value="1"/>
</dbReference>
<protein>
    <recommendedName>
        <fullName evidence="8">Cell wall glucanase (Scw4)</fullName>
    </recommendedName>
</protein>
<dbReference type="AlphaFoldDB" id="A0A0F7VJF6"/>
<keyword evidence="7" id="KW-1185">Reference proteome</keyword>
<name>A0A0F7VJF6_PENBI</name>
<organism evidence="6 7">
    <name type="scientific">Penicillium brasilianum</name>
    <dbReference type="NCBI Taxonomy" id="104259"/>
    <lineage>
        <taxon>Eukaryota</taxon>
        <taxon>Fungi</taxon>
        <taxon>Dikarya</taxon>
        <taxon>Ascomycota</taxon>
        <taxon>Pezizomycotina</taxon>
        <taxon>Eurotiomycetes</taxon>
        <taxon>Eurotiomycetidae</taxon>
        <taxon>Eurotiales</taxon>
        <taxon>Aspergillaceae</taxon>
        <taxon>Penicillium</taxon>
    </lineage>
</organism>
<accession>A0A0F7VJF6</accession>
<feature type="compositionally biased region" description="Polar residues" evidence="4">
    <location>
        <begin position="55"/>
        <end position="73"/>
    </location>
</feature>
<dbReference type="GO" id="GO:0042973">
    <property type="term" value="F:glucan endo-1,3-beta-D-glucosidase activity"/>
    <property type="evidence" value="ECO:0007669"/>
    <property type="project" value="TreeGrafter"/>
</dbReference>
<dbReference type="InterPro" id="IPR017853">
    <property type="entry name" value="GH"/>
</dbReference>
<feature type="signal peptide" evidence="5">
    <location>
        <begin position="1"/>
        <end position="19"/>
    </location>
</feature>
<feature type="chain" id="PRO_5002524483" description="Cell wall glucanase (Scw4)" evidence="5">
    <location>
        <begin position="20"/>
        <end position="402"/>
    </location>
</feature>
<sequence>MKRLNQALLALFLACGVYAEGEGLHSLGELDGAPRAQPTIEAVVSVNEDGDTIRTKTNPVAATPTLQETSRTTLVEIPISTTIPDVTQDTKPVSPTVPQEQPTDAEGPSYADRLQQKPQPPPQNPHPAQNPHPDHRQDHQRKWGISYSPYNADRSCKTQDQVNKDLDKLTEYAFVRIYGTDCGQTTTVARAARQHHMQVFAGVYDLDKFPESLKAFNDAATMPGGKKDWSVFHTISIGNELVNSGMAAPADVTKVVNQARTILRKQGYQGPVVTVDTFSVLLKHPELCIVSDYCAANCHAFFDATQQAYNAGPYVLEQAHAVSAAAGGKRTMITESGWPHAGQSNGAAVPSPENQRVAIESIRRSFAHREDDLVMFAAYDDLWKEDNRYTFNAERFWGIYKG</sequence>
<proteinExistence type="inferred from homology"/>
<dbReference type="OrthoDB" id="2444174at2759"/>
<evidence type="ECO:0000313" key="6">
    <source>
        <dbReference type="EMBL" id="CEO59922.1"/>
    </source>
</evidence>
<evidence type="ECO:0000256" key="2">
    <source>
        <dbReference type="ARBA" id="ARBA00008773"/>
    </source>
</evidence>
<dbReference type="InterPro" id="IPR050732">
    <property type="entry name" value="Beta-glucan_modifiers"/>
</dbReference>
<dbReference type="PROSITE" id="PS51257">
    <property type="entry name" value="PROKAR_LIPOPROTEIN"/>
    <property type="match status" value="1"/>
</dbReference>
<dbReference type="Proteomes" id="UP000042958">
    <property type="component" value="Unassembled WGS sequence"/>
</dbReference>
<evidence type="ECO:0000256" key="1">
    <source>
        <dbReference type="ARBA" id="ARBA00004196"/>
    </source>
</evidence>
<dbReference type="PANTHER" id="PTHR16631:SF14">
    <property type="entry name" value="FAMILY 17 GLUCOSIDASE SCW10-RELATED"/>
    <property type="match status" value="1"/>
</dbReference>
<feature type="region of interest" description="Disordered" evidence="4">
    <location>
        <begin position="80"/>
        <end position="140"/>
    </location>
</feature>
<feature type="compositionally biased region" description="Polar residues" evidence="4">
    <location>
        <begin position="80"/>
        <end position="102"/>
    </location>
</feature>